<reference evidence="1" key="1">
    <citation type="submission" date="2022-10" db="EMBL/GenBank/DDBJ databases">
        <title>The complete genomes of actinobacterial strains from the NBC collection.</title>
        <authorList>
            <person name="Joergensen T.S."/>
            <person name="Alvarez Arevalo M."/>
            <person name="Sterndorff E.B."/>
            <person name="Faurdal D."/>
            <person name="Vuksanovic O."/>
            <person name="Mourched A.-S."/>
            <person name="Charusanti P."/>
            <person name="Shaw S."/>
            <person name="Blin K."/>
            <person name="Weber T."/>
        </authorList>
    </citation>
    <scope>NUCLEOTIDE SEQUENCE</scope>
    <source>
        <strain evidence="1">NBC_01256</strain>
    </source>
</reference>
<accession>A0ABZ1VVU1</accession>
<dbReference type="Proteomes" id="UP001432292">
    <property type="component" value="Chromosome"/>
</dbReference>
<evidence type="ECO:0000313" key="1">
    <source>
        <dbReference type="EMBL" id="WUS26908.1"/>
    </source>
</evidence>
<gene>
    <name evidence="1" type="ORF">OG727_34040</name>
</gene>
<keyword evidence="2" id="KW-1185">Reference proteome</keyword>
<proteinExistence type="predicted"/>
<dbReference type="RefSeq" id="WP_328733005.1">
    <property type="nucleotide sequence ID" value="NZ_CP108029.1"/>
</dbReference>
<organism evidence="1 2">
    <name type="scientific">Streptomyces caniferus</name>
    <dbReference type="NCBI Taxonomy" id="285557"/>
    <lineage>
        <taxon>Bacteria</taxon>
        <taxon>Bacillati</taxon>
        <taxon>Actinomycetota</taxon>
        <taxon>Actinomycetes</taxon>
        <taxon>Kitasatosporales</taxon>
        <taxon>Streptomycetaceae</taxon>
        <taxon>Streptomyces</taxon>
    </lineage>
</organism>
<name>A0ABZ1VVU1_9ACTN</name>
<sequence length="45" mass="4736">MIAVEDVEHIQDVLGAAHEAEHLGDVPVCGSRSCRRPGAVGRVKA</sequence>
<dbReference type="EMBL" id="CP108473">
    <property type="protein sequence ID" value="WUS26908.1"/>
    <property type="molecule type" value="Genomic_DNA"/>
</dbReference>
<evidence type="ECO:0000313" key="2">
    <source>
        <dbReference type="Proteomes" id="UP001432292"/>
    </source>
</evidence>
<protein>
    <submittedName>
        <fullName evidence="1">Uncharacterized protein</fullName>
    </submittedName>
</protein>